<evidence type="ECO:0000313" key="2">
    <source>
        <dbReference type="Proteomes" id="UP001595740"/>
    </source>
</evidence>
<dbReference type="SUPFAM" id="SSF53335">
    <property type="entry name" value="S-adenosyl-L-methionine-dependent methyltransferases"/>
    <property type="match status" value="1"/>
</dbReference>
<dbReference type="Gene3D" id="3.40.50.150">
    <property type="entry name" value="Vaccinia Virus protein VP39"/>
    <property type="match status" value="1"/>
</dbReference>
<name>A0ABV7RQ14_9GAMM</name>
<evidence type="ECO:0000313" key="1">
    <source>
        <dbReference type="EMBL" id="MFC3551208.1"/>
    </source>
</evidence>
<keyword evidence="2" id="KW-1185">Reference proteome</keyword>
<evidence type="ECO:0008006" key="3">
    <source>
        <dbReference type="Google" id="ProtNLM"/>
    </source>
</evidence>
<comment type="caution">
    <text evidence="1">The sequence shown here is derived from an EMBL/GenBank/DDBJ whole genome shotgun (WGS) entry which is preliminary data.</text>
</comment>
<protein>
    <recommendedName>
        <fullName evidence="3">Methyltransferase domain-containing protein</fullName>
    </recommendedName>
</protein>
<sequence>MPVPSQPRQPDADPGALAWFSSEPGQGLLAVEETAMLRVLAACPAAAWAWLGVSGAAPPEIGRGLLLRRHTRGFHGAVQCRLPLPVASEALGAVLLQHALDDDVPIDPLLDECARVLAPGGTLWLAVLNPWSPYRLRWARSGLRARDPGVWQAALRRAGFAADTVSLQWLGPHWRVAHGEVGVGAADRLRAGVALTVNKRVHALIPPKPLRNLRWQASRVGVTHPSVCDGVRR</sequence>
<accession>A0ABV7RQ14</accession>
<proteinExistence type="predicted"/>
<dbReference type="Proteomes" id="UP001595740">
    <property type="component" value="Unassembled WGS sequence"/>
</dbReference>
<reference evidence="2" key="1">
    <citation type="journal article" date="2019" name="Int. J. Syst. Evol. Microbiol.">
        <title>The Global Catalogue of Microorganisms (GCM) 10K type strain sequencing project: providing services to taxonomists for standard genome sequencing and annotation.</title>
        <authorList>
            <consortium name="The Broad Institute Genomics Platform"/>
            <consortium name="The Broad Institute Genome Sequencing Center for Infectious Disease"/>
            <person name="Wu L."/>
            <person name="Ma J."/>
        </authorList>
    </citation>
    <scope>NUCLEOTIDE SEQUENCE [LARGE SCALE GENOMIC DNA]</scope>
    <source>
        <strain evidence="2">KCTC 42875</strain>
    </source>
</reference>
<dbReference type="InterPro" id="IPR029063">
    <property type="entry name" value="SAM-dependent_MTases_sf"/>
</dbReference>
<organism evidence="1 2">
    <name type="scientific">Lysobacter cavernae</name>
    <dbReference type="NCBI Taxonomy" id="1685901"/>
    <lineage>
        <taxon>Bacteria</taxon>
        <taxon>Pseudomonadati</taxon>
        <taxon>Pseudomonadota</taxon>
        <taxon>Gammaproteobacteria</taxon>
        <taxon>Lysobacterales</taxon>
        <taxon>Lysobacteraceae</taxon>
        <taxon>Lysobacter</taxon>
    </lineage>
</organism>
<dbReference type="RefSeq" id="WP_386758952.1">
    <property type="nucleotide sequence ID" value="NZ_JBHRXK010000003.1"/>
</dbReference>
<gene>
    <name evidence="1" type="ORF">ACFOLC_09305</name>
</gene>
<dbReference type="EMBL" id="JBHRXK010000003">
    <property type="protein sequence ID" value="MFC3551208.1"/>
    <property type="molecule type" value="Genomic_DNA"/>
</dbReference>